<keyword evidence="3" id="KW-1185">Reference proteome</keyword>
<evidence type="ECO:0000313" key="3">
    <source>
        <dbReference type="Proteomes" id="UP000677803"/>
    </source>
</evidence>
<dbReference type="Proteomes" id="UP000677803">
    <property type="component" value="Unassembled WGS sequence"/>
</dbReference>
<dbReference type="AlphaFoldDB" id="A0A8S4BGF7"/>
<gene>
    <name evidence="2" type="ORF">MMEN_LOCUS13874</name>
</gene>
<organism evidence="2 3">
    <name type="scientific">Menidia menidia</name>
    <name type="common">Atlantic silverside</name>
    <dbReference type="NCBI Taxonomy" id="238744"/>
    <lineage>
        <taxon>Eukaryota</taxon>
        <taxon>Metazoa</taxon>
        <taxon>Chordata</taxon>
        <taxon>Craniata</taxon>
        <taxon>Vertebrata</taxon>
        <taxon>Euteleostomi</taxon>
        <taxon>Actinopterygii</taxon>
        <taxon>Neopterygii</taxon>
        <taxon>Teleostei</taxon>
        <taxon>Neoteleostei</taxon>
        <taxon>Acanthomorphata</taxon>
        <taxon>Ovalentaria</taxon>
        <taxon>Atherinomorphae</taxon>
        <taxon>Atheriniformes</taxon>
        <taxon>Atherinopsidae</taxon>
        <taxon>Menidiinae</taxon>
        <taxon>Menidia</taxon>
    </lineage>
</organism>
<proteinExistence type="predicted"/>
<sequence length="121" mass="12502">MCSARDEKCPEGKFQKSINLCCQPATGAGLADESSSLCSVQQLPCAACSGLTDAARCLAGRGELPPTPKEALTGESERRSIPAENAQESPTQTENTGKKRGPGSTFEAAAAVAARQTHSYG</sequence>
<feature type="region of interest" description="Disordered" evidence="1">
    <location>
        <begin position="59"/>
        <end position="121"/>
    </location>
</feature>
<dbReference type="EMBL" id="CAJRST010016668">
    <property type="protein sequence ID" value="CAG5940432.1"/>
    <property type="molecule type" value="Genomic_DNA"/>
</dbReference>
<protein>
    <submittedName>
        <fullName evidence="2">(Atlantic silverside) hypothetical protein</fullName>
    </submittedName>
</protein>
<accession>A0A8S4BGF7</accession>
<feature type="compositionally biased region" description="Polar residues" evidence="1">
    <location>
        <begin position="86"/>
        <end position="95"/>
    </location>
</feature>
<name>A0A8S4BGF7_9TELE</name>
<comment type="caution">
    <text evidence="2">The sequence shown here is derived from an EMBL/GenBank/DDBJ whole genome shotgun (WGS) entry which is preliminary data.</text>
</comment>
<evidence type="ECO:0000313" key="2">
    <source>
        <dbReference type="EMBL" id="CAG5940432.1"/>
    </source>
</evidence>
<reference evidence="2" key="1">
    <citation type="submission" date="2021-05" db="EMBL/GenBank/DDBJ databases">
        <authorList>
            <person name="Tigano A."/>
        </authorList>
    </citation>
    <scope>NUCLEOTIDE SEQUENCE</scope>
</reference>
<evidence type="ECO:0000256" key="1">
    <source>
        <dbReference type="SAM" id="MobiDB-lite"/>
    </source>
</evidence>